<evidence type="ECO:0000313" key="2">
    <source>
        <dbReference type="EMBL" id="HIQ70228.1"/>
    </source>
</evidence>
<reference evidence="2" key="1">
    <citation type="submission" date="2020-10" db="EMBL/GenBank/DDBJ databases">
        <authorList>
            <person name="Gilroy R."/>
        </authorList>
    </citation>
    <scope>NUCLEOTIDE SEQUENCE</scope>
    <source>
        <strain evidence="2">ChiSjej2B20-13462</strain>
    </source>
</reference>
<feature type="domain" description="Putative Se/S carrier protein-like" evidence="1">
    <location>
        <begin position="3"/>
        <end position="72"/>
    </location>
</feature>
<reference evidence="2" key="2">
    <citation type="journal article" date="2021" name="PeerJ">
        <title>Extensive microbial diversity within the chicken gut microbiome revealed by metagenomics and culture.</title>
        <authorList>
            <person name="Gilroy R."/>
            <person name="Ravi A."/>
            <person name="Getino M."/>
            <person name="Pursley I."/>
            <person name="Horton D.L."/>
            <person name="Alikhan N.F."/>
            <person name="Baker D."/>
            <person name="Gharbi K."/>
            <person name="Hall N."/>
            <person name="Watson M."/>
            <person name="Adriaenssens E.M."/>
            <person name="Foster-Nyarko E."/>
            <person name="Jarju S."/>
            <person name="Secka A."/>
            <person name="Antonio M."/>
            <person name="Oren A."/>
            <person name="Chaudhuri R.R."/>
            <person name="La Ragione R."/>
            <person name="Hildebrand F."/>
            <person name="Pallen M.J."/>
        </authorList>
    </citation>
    <scope>NUCLEOTIDE SEQUENCE</scope>
    <source>
        <strain evidence="2">ChiSjej2B20-13462</strain>
    </source>
</reference>
<dbReference type="EMBL" id="DVFN01000110">
    <property type="protein sequence ID" value="HIQ70228.1"/>
    <property type="molecule type" value="Genomic_DNA"/>
</dbReference>
<organism evidence="2 3">
    <name type="scientific">Candidatus Avoscillospira stercorigallinarum</name>
    <dbReference type="NCBI Taxonomy" id="2840708"/>
    <lineage>
        <taxon>Bacteria</taxon>
        <taxon>Bacillati</taxon>
        <taxon>Bacillota</taxon>
        <taxon>Clostridia</taxon>
        <taxon>Eubacteriales</taxon>
        <taxon>Oscillospiraceae</taxon>
        <taxon>Oscillospiraceae incertae sedis</taxon>
        <taxon>Candidatus Avoscillospira</taxon>
    </lineage>
</organism>
<dbReference type="Pfam" id="PF11823">
    <property type="entry name" value="Se_S_carrier"/>
    <property type="match status" value="1"/>
</dbReference>
<gene>
    <name evidence="2" type="ORF">IAA67_07865</name>
</gene>
<dbReference type="Proteomes" id="UP000886874">
    <property type="component" value="Unassembled WGS sequence"/>
</dbReference>
<evidence type="ECO:0000259" key="1">
    <source>
        <dbReference type="Pfam" id="PF11823"/>
    </source>
</evidence>
<dbReference type="InterPro" id="IPR021778">
    <property type="entry name" value="Se/S_carrier-like"/>
</dbReference>
<sequence length="84" mass="9365">MYDYYFTFRSMTQAQRAVSALRQAGIFAALIRTPRAISTKGCGYSIQVGGDVVYRTAEVLRANLILHEKAYRITAGGRAEEVFP</sequence>
<proteinExistence type="predicted"/>
<comment type="caution">
    <text evidence="2">The sequence shown here is derived from an EMBL/GenBank/DDBJ whole genome shotgun (WGS) entry which is preliminary data.</text>
</comment>
<name>A0A9D0Z997_9FIRM</name>
<accession>A0A9D0Z997</accession>
<protein>
    <submittedName>
        <fullName evidence="2">DUF3343 domain-containing protein</fullName>
    </submittedName>
</protein>
<dbReference type="AlphaFoldDB" id="A0A9D0Z997"/>
<evidence type="ECO:0000313" key="3">
    <source>
        <dbReference type="Proteomes" id="UP000886874"/>
    </source>
</evidence>